<keyword evidence="3 5" id="KW-1133">Transmembrane helix</keyword>
<evidence type="ECO:0000256" key="1">
    <source>
        <dbReference type="ARBA" id="ARBA00004141"/>
    </source>
</evidence>
<evidence type="ECO:0000313" key="7">
    <source>
        <dbReference type="EMBL" id="AXY74747.1"/>
    </source>
</evidence>
<keyword evidence="8" id="KW-1185">Reference proteome</keyword>
<evidence type="ECO:0000256" key="5">
    <source>
        <dbReference type="SAM" id="Phobius"/>
    </source>
</evidence>
<dbReference type="RefSeq" id="WP_119050630.1">
    <property type="nucleotide sequence ID" value="NZ_CP032157.1"/>
</dbReference>
<feature type="transmembrane region" description="Helical" evidence="5">
    <location>
        <begin position="43"/>
        <end position="66"/>
    </location>
</feature>
<proteinExistence type="predicted"/>
<feature type="transmembrane region" description="Helical" evidence="5">
    <location>
        <begin position="73"/>
        <end position="94"/>
    </location>
</feature>
<keyword evidence="4 5" id="KW-0472">Membrane</keyword>
<dbReference type="KEGG" id="pseg:D3H65_12475"/>
<evidence type="ECO:0000256" key="4">
    <source>
        <dbReference type="ARBA" id="ARBA00023136"/>
    </source>
</evidence>
<name>A0A3B7MLZ4_9BACT</name>
<accession>A0A3B7MLZ4</accession>
<dbReference type="OrthoDB" id="680026at2"/>
<comment type="subcellular location">
    <subcellularLocation>
        <location evidence="1">Membrane</location>
        <topology evidence="1">Multi-pass membrane protein</topology>
    </subcellularLocation>
</comment>
<dbReference type="EMBL" id="CP032157">
    <property type="protein sequence ID" value="AXY74747.1"/>
    <property type="molecule type" value="Genomic_DNA"/>
</dbReference>
<feature type="transmembrane region" description="Helical" evidence="5">
    <location>
        <begin position="114"/>
        <end position="131"/>
    </location>
</feature>
<sequence>MKRAIIVEIITALFVILFLYTGISKIMEFDIFKDQLKQSPIVGFAAPLVAVGLPAFEFLLVAALVIPRWRLRALYASTALMVAFTVYIIVLMNISDHLPCSCGGVLAQLSWGDHIIFNSVYILLGIVGILLERKIWRDTHRAHSIAST</sequence>
<evidence type="ECO:0000256" key="3">
    <source>
        <dbReference type="ARBA" id="ARBA00022989"/>
    </source>
</evidence>
<dbReference type="InterPro" id="IPR009908">
    <property type="entry name" value="Methylamine_util_MauE"/>
</dbReference>
<feature type="transmembrane region" description="Helical" evidence="5">
    <location>
        <begin position="5"/>
        <end position="23"/>
    </location>
</feature>
<dbReference type="Pfam" id="PF07291">
    <property type="entry name" value="MauE"/>
    <property type="match status" value="1"/>
</dbReference>
<evidence type="ECO:0000259" key="6">
    <source>
        <dbReference type="Pfam" id="PF07291"/>
    </source>
</evidence>
<protein>
    <recommendedName>
        <fullName evidence="6">Methylamine utilisation protein MauE domain-containing protein</fullName>
    </recommendedName>
</protein>
<gene>
    <name evidence="7" type="ORF">D3H65_12475</name>
</gene>
<dbReference type="GO" id="GO:0030416">
    <property type="term" value="P:methylamine metabolic process"/>
    <property type="evidence" value="ECO:0007669"/>
    <property type="project" value="InterPro"/>
</dbReference>
<reference evidence="7 8" key="1">
    <citation type="submission" date="2018-09" db="EMBL/GenBank/DDBJ databases">
        <title>Genome sequencing of strain 6GH32-13.</title>
        <authorList>
            <person name="Weon H.-Y."/>
            <person name="Heo J."/>
            <person name="Kwon S.-W."/>
        </authorList>
    </citation>
    <scope>NUCLEOTIDE SEQUENCE [LARGE SCALE GENOMIC DNA]</scope>
    <source>
        <strain evidence="7 8">5GH32-13</strain>
    </source>
</reference>
<evidence type="ECO:0000313" key="8">
    <source>
        <dbReference type="Proteomes" id="UP000263900"/>
    </source>
</evidence>
<dbReference type="GO" id="GO:0016020">
    <property type="term" value="C:membrane"/>
    <property type="evidence" value="ECO:0007669"/>
    <property type="project" value="UniProtKB-SubCell"/>
</dbReference>
<feature type="domain" description="Methylamine utilisation protein MauE" evidence="6">
    <location>
        <begin position="4"/>
        <end position="130"/>
    </location>
</feature>
<keyword evidence="2 5" id="KW-0812">Transmembrane</keyword>
<evidence type="ECO:0000256" key="2">
    <source>
        <dbReference type="ARBA" id="ARBA00022692"/>
    </source>
</evidence>
<dbReference type="Proteomes" id="UP000263900">
    <property type="component" value="Chromosome"/>
</dbReference>
<organism evidence="7 8">
    <name type="scientific">Paraflavitalea soli</name>
    <dbReference type="NCBI Taxonomy" id="2315862"/>
    <lineage>
        <taxon>Bacteria</taxon>
        <taxon>Pseudomonadati</taxon>
        <taxon>Bacteroidota</taxon>
        <taxon>Chitinophagia</taxon>
        <taxon>Chitinophagales</taxon>
        <taxon>Chitinophagaceae</taxon>
        <taxon>Paraflavitalea</taxon>
    </lineage>
</organism>
<dbReference type="AlphaFoldDB" id="A0A3B7MLZ4"/>